<dbReference type="AlphaFoldDB" id="A0A7Y9I748"/>
<protein>
    <recommendedName>
        <fullName evidence="3">2'-5' RNA ligase superfamily protein</fullName>
    </recommendedName>
</protein>
<keyword evidence="2" id="KW-1185">Reference proteome</keyword>
<organism evidence="1 2">
    <name type="scientific">Microlunatus parietis</name>
    <dbReference type="NCBI Taxonomy" id="682979"/>
    <lineage>
        <taxon>Bacteria</taxon>
        <taxon>Bacillati</taxon>
        <taxon>Actinomycetota</taxon>
        <taxon>Actinomycetes</taxon>
        <taxon>Propionibacteriales</taxon>
        <taxon>Propionibacteriaceae</taxon>
        <taxon>Microlunatus</taxon>
    </lineage>
</organism>
<sequence>MASTWETALLLACPEAEPVISGAVDGVVEGLLAHVTVLYPFKPPDEIDDHDHRTLSRIFGTAEPFLLRGSRTGWFGERVLYVAPDDPAPVLELIKRVTAAYSDLLPYGGEFAEVVPHLTVGMEHPIEELRAAEQRVLTRLPFEQQLDHVELWSGPAIDSTEGATGWHRIRSYAFRT</sequence>
<dbReference type="Pfam" id="PF13563">
    <property type="entry name" value="2_5_RNA_ligase2"/>
    <property type="match status" value="1"/>
</dbReference>
<dbReference type="Gene3D" id="3.90.1140.10">
    <property type="entry name" value="Cyclic phosphodiesterase"/>
    <property type="match status" value="1"/>
</dbReference>
<accession>A0A7Y9I748</accession>
<dbReference type="Proteomes" id="UP000569914">
    <property type="component" value="Unassembled WGS sequence"/>
</dbReference>
<gene>
    <name evidence="1" type="ORF">BKA15_002852</name>
</gene>
<evidence type="ECO:0000313" key="1">
    <source>
        <dbReference type="EMBL" id="NYE71523.1"/>
    </source>
</evidence>
<evidence type="ECO:0000313" key="2">
    <source>
        <dbReference type="Proteomes" id="UP000569914"/>
    </source>
</evidence>
<evidence type="ECO:0008006" key="3">
    <source>
        <dbReference type="Google" id="ProtNLM"/>
    </source>
</evidence>
<proteinExistence type="predicted"/>
<dbReference type="RefSeq" id="WP_179751727.1">
    <property type="nucleotide sequence ID" value="NZ_JACCBU010000001.1"/>
</dbReference>
<dbReference type="EMBL" id="JACCBU010000001">
    <property type="protein sequence ID" value="NYE71523.1"/>
    <property type="molecule type" value="Genomic_DNA"/>
</dbReference>
<dbReference type="InterPro" id="IPR009097">
    <property type="entry name" value="Cyclic_Pdiesterase"/>
</dbReference>
<dbReference type="SUPFAM" id="SSF55144">
    <property type="entry name" value="LigT-like"/>
    <property type="match status" value="1"/>
</dbReference>
<comment type="caution">
    <text evidence="1">The sequence shown here is derived from an EMBL/GenBank/DDBJ whole genome shotgun (WGS) entry which is preliminary data.</text>
</comment>
<name>A0A7Y9I748_9ACTN</name>
<reference evidence="1 2" key="1">
    <citation type="submission" date="2020-07" db="EMBL/GenBank/DDBJ databases">
        <title>Sequencing the genomes of 1000 actinobacteria strains.</title>
        <authorList>
            <person name="Klenk H.-P."/>
        </authorList>
    </citation>
    <scope>NUCLEOTIDE SEQUENCE [LARGE SCALE GENOMIC DNA]</scope>
    <source>
        <strain evidence="1 2">DSM 22083</strain>
    </source>
</reference>